<evidence type="ECO:0000256" key="1">
    <source>
        <dbReference type="SAM" id="Phobius"/>
    </source>
</evidence>
<dbReference type="OrthoDB" id="287558at2"/>
<dbReference type="RefSeq" id="WP_145077730.1">
    <property type="nucleotide sequence ID" value="NZ_CP036298.1"/>
</dbReference>
<keyword evidence="3" id="KW-1185">Reference proteome</keyword>
<keyword evidence="1" id="KW-1133">Transmembrane helix</keyword>
<dbReference type="EMBL" id="CP036298">
    <property type="protein sequence ID" value="QDV24237.1"/>
    <property type="molecule type" value="Genomic_DNA"/>
</dbReference>
<feature type="transmembrane region" description="Helical" evidence="1">
    <location>
        <begin position="21"/>
        <end position="44"/>
    </location>
</feature>
<accession>A0A518G6L7</accession>
<proteinExistence type="predicted"/>
<name>A0A518G6L7_9BACT</name>
<dbReference type="Proteomes" id="UP000318017">
    <property type="component" value="Chromosome"/>
</dbReference>
<evidence type="ECO:0000313" key="2">
    <source>
        <dbReference type="EMBL" id="QDV24237.1"/>
    </source>
</evidence>
<dbReference type="AlphaFoldDB" id="A0A518G6L7"/>
<dbReference type="KEGG" id="ahel:Q31a_25520"/>
<sequence>MGTPSTPKGNQFSFANVIKRVPGGALMFAVIPLLFLGYFGWYYYGAEHLDHALYNLRLENLTVTDQPAWIKANVAQEVFRDSKLEDVSLLDPHATATIAQAFEAHHWVKSASRVTKSTGAKVAVNLIYRRPAAMVHLPNYTAPQAAGEPNSNEALVYFFPIDSMGVLLPAQDLEEQQVLKHFLIYAEDVRSAGEVGKPFGDARIIEALKLCEFLEPERERWGLERINVYQDLRSGGASPWILILATRDRSREIIWGHAPTNEASGEPQPGEKLTRLRKWMDEPSTGTAQKPAVLDLRAVATAAKANLPGHR</sequence>
<gene>
    <name evidence="2" type="ORF">Q31a_25520</name>
</gene>
<evidence type="ECO:0000313" key="3">
    <source>
        <dbReference type="Proteomes" id="UP000318017"/>
    </source>
</evidence>
<evidence type="ECO:0008006" key="4">
    <source>
        <dbReference type="Google" id="ProtNLM"/>
    </source>
</evidence>
<protein>
    <recommendedName>
        <fullName evidence="4">Cell division protein FtsQ</fullName>
    </recommendedName>
</protein>
<organism evidence="2 3">
    <name type="scientific">Aureliella helgolandensis</name>
    <dbReference type="NCBI Taxonomy" id="2527968"/>
    <lineage>
        <taxon>Bacteria</taxon>
        <taxon>Pseudomonadati</taxon>
        <taxon>Planctomycetota</taxon>
        <taxon>Planctomycetia</taxon>
        <taxon>Pirellulales</taxon>
        <taxon>Pirellulaceae</taxon>
        <taxon>Aureliella</taxon>
    </lineage>
</organism>
<keyword evidence="1" id="KW-0472">Membrane</keyword>
<keyword evidence="1" id="KW-0812">Transmembrane</keyword>
<reference evidence="2 3" key="1">
    <citation type="submission" date="2019-02" db="EMBL/GenBank/DDBJ databases">
        <title>Deep-cultivation of Planctomycetes and their phenomic and genomic characterization uncovers novel biology.</title>
        <authorList>
            <person name="Wiegand S."/>
            <person name="Jogler M."/>
            <person name="Boedeker C."/>
            <person name="Pinto D."/>
            <person name="Vollmers J."/>
            <person name="Rivas-Marin E."/>
            <person name="Kohn T."/>
            <person name="Peeters S.H."/>
            <person name="Heuer A."/>
            <person name="Rast P."/>
            <person name="Oberbeckmann S."/>
            <person name="Bunk B."/>
            <person name="Jeske O."/>
            <person name="Meyerdierks A."/>
            <person name="Storesund J.E."/>
            <person name="Kallscheuer N."/>
            <person name="Luecker S."/>
            <person name="Lage O.M."/>
            <person name="Pohl T."/>
            <person name="Merkel B.J."/>
            <person name="Hornburger P."/>
            <person name="Mueller R.-W."/>
            <person name="Bruemmer F."/>
            <person name="Labrenz M."/>
            <person name="Spormann A.M."/>
            <person name="Op den Camp H."/>
            <person name="Overmann J."/>
            <person name="Amann R."/>
            <person name="Jetten M.S.M."/>
            <person name="Mascher T."/>
            <person name="Medema M.H."/>
            <person name="Devos D.P."/>
            <person name="Kaster A.-K."/>
            <person name="Ovreas L."/>
            <person name="Rohde M."/>
            <person name="Galperin M.Y."/>
            <person name="Jogler C."/>
        </authorList>
    </citation>
    <scope>NUCLEOTIDE SEQUENCE [LARGE SCALE GENOMIC DNA]</scope>
    <source>
        <strain evidence="2 3">Q31a</strain>
    </source>
</reference>